<name>A0A6I6F1Z5_9CLOT</name>
<evidence type="ECO:0000256" key="2">
    <source>
        <dbReference type="SAM" id="Phobius"/>
    </source>
</evidence>
<feature type="transmembrane region" description="Helical" evidence="2">
    <location>
        <begin position="7"/>
        <end position="24"/>
    </location>
</feature>
<accession>A0A6I6F1Z5</accession>
<keyword evidence="4" id="KW-1185">Reference proteome</keyword>
<keyword evidence="2" id="KW-0812">Transmembrane</keyword>
<dbReference type="EMBL" id="CP046522">
    <property type="protein sequence ID" value="QGU96561.1"/>
    <property type="molecule type" value="Genomic_DNA"/>
</dbReference>
<gene>
    <name evidence="3" type="ORF">GOM49_17000</name>
</gene>
<dbReference type="InterPro" id="IPR007060">
    <property type="entry name" value="FtsL/DivIC"/>
</dbReference>
<organism evidence="3 4">
    <name type="scientific">Clostridium bovifaecis</name>
    <dbReference type="NCBI Taxonomy" id="2184719"/>
    <lineage>
        <taxon>Bacteria</taxon>
        <taxon>Bacillati</taxon>
        <taxon>Bacillota</taxon>
        <taxon>Clostridia</taxon>
        <taxon>Eubacteriales</taxon>
        <taxon>Clostridiaceae</taxon>
        <taxon>Clostridium</taxon>
    </lineage>
</organism>
<protein>
    <submittedName>
        <fullName evidence="3">Septum formation initiator family protein</fullName>
    </submittedName>
</protein>
<keyword evidence="1" id="KW-0175">Coiled coil</keyword>
<reference evidence="3 4" key="1">
    <citation type="submission" date="2019-12" db="EMBL/GenBank/DDBJ databases">
        <title>Genome sequenceing of Clostridium bovifaecis.</title>
        <authorList>
            <person name="Yao Y."/>
        </authorList>
    </citation>
    <scope>NUCLEOTIDE SEQUENCE [LARGE SCALE GENOMIC DNA]</scope>
    <source>
        <strain evidence="3 4">BXX</strain>
    </source>
</reference>
<evidence type="ECO:0000313" key="3">
    <source>
        <dbReference type="EMBL" id="QGU96561.1"/>
    </source>
</evidence>
<feature type="coiled-coil region" evidence="1">
    <location>
        <begin position="30"/>
        <end position="57"/>
    </location>
</feature>
<dbReference type="Proteomes" id="UP000422764">
    <property type="component" value="Chromosome"/>
</dbReference>
<evidence type="ECO:0000313" key="4">
    <source>
        <dbReference type="Proteomes" id="UP000422764"/>
    </source>
</evidence>
<dbReference type="AlphaFoldDB" id="A0A6I6F1Z5"/>
<keyword evidence="2" id="KW-0472">Membrane</keyword>
<keyword evidence="2" id="KW-1133">Transmembrane helix</keyword>
<evidence type="ECO:0000256" key="1">
    <source>
        <dbReference type="SAM" id="Coils"/>
    </source>
</evidence>
<dbReference type="Pfam" id="PF04977">
    <property type="entry name" value="DivIC"/>
    <property type="match status" value="1"/>
</dbReference>
<proteinExistence type="predicted"/>
<sequence length="90" mass="10721">MKRKSKIKKISIAFVLIYVCYILVNQQITMRNKKVQLETYKVELDKVTKEHDKLIDETKISKTYRYVEKLAREKLGFIKQGENAVIQKKD</sequence>